<evidence type="ECO:0000256" key="6">
    <source>
        <dbReference type="ARBA" id="ARBA00022989"/>
    </source>
</evidence>
<evidence type="ECO:0000256" key="3">
    <source>
        <dbReference type="ARBA" id="ARBA00022475"/>
    </source>
</evidence>
<dbReference type="InterPro" id="IPR052029">
    <property type="entry name" value="PpiD_chaperone"/>
</dbReference>
<dbReference type="EMBL" id="QBKA01000002">
    <property type="protein sequence ID" value="RDC60016.1"/>
    <property type="molecule type" value="Genomic_DNA"/>
</dbReference>
<name>A0A369Q9Z0_9SPHN</name>
<dbReference type="GO" id="GO:0005886">
    <property type="term" value="C:plasma membrane"/>
    <property type="evidence" value="ECO:0007669"/>
    <property type="project" value="UniProtKB-SubCell"/>
</dbReference>
<dbReference type="SUPFAM" id="SSF109998">
    <property type="entry name" value="Triger factor/SurA peptide-binding domain-like"/>
    <property type="match status" value="1"/>
</dbReference>
<dbReference type="PROSITE" id="PS50198">
    <property type="entry name" value="PPIC_PPIASE_2"/>
    <property type="match status" value="1"/>
</dbReference>
<dbReference type="Gene3D" id="3.10.50.40">
    <property type="match status" value="1"/>
</dbReference>
<gene>
    <name evidence="16" type="primary">ppiD</name>
    <name evidence="16" type="ORF">HME9302_01215</name>
</gene>
<dbReference type="Proteomes" id="UP000253727">
    <property type="component" value="Unassembled WGS sequence"/>
</dbReference>
<evidence type="ECO:0000256" key="10">
    <source>
        <dbReference type="ARBA" id="ARBA00031484"/>
    </source>
</evidence>
<feature type="domain" description="PpiC" evidence="15">
    <location>
        <begin position="272"/>
        <end position="360"/>
    </location>
</feature>
<evidence type="ECO:0000256" key="11">
    <source>
        <dbReference type="ARBA" id="ARBA00038408"/>
    </source>
</evidence>
<evidence type="ECO:0000256" key="4">
    <source>
        <dbReference type="ARBA" id="ARBA00022519"/>
    </source>
</evidence>
<comment type="similarity">
    <text evidence="11">Belongs to the PpiD chaperone family.</text>
</comment>
<dbReference type="SUPFAM" id="SSF54534">
    <property type="entry name" value="FKBP-like"/>
    <property type="match status" value="1"/>
</dbReference>
<reference evidence="16 17" key="1">
    <citation type="submission" date="2018-04" db="EMBL/GenBank/DDBJ databases">
        <title>Altererythrobacter sp. HME9302 genome sequencing and assembly.</title>
        <authorList>
            <person name="Kang H."/>
            <person name="Kim H."/>
            <person name="Joh K."/>
        </authorList>
    </citation>
    <scope>NUCLEOTIDE SEQUENCE [LARGE SCALE GENOMIC DNA]</scope>
    <source>
        <strain evidence="16 17">HME9302</strain>
    </source>
</reference>
<dbReference type="Pfam" id="PF13145">
    <property type="entry name" value="Rotamase_2"/>
    <property type="match status" value="1"/>
</dbReference>
<evidence type="ECO:0000256" key="9">
    <source>
        <dbReference type="ARBA" id="ARBA00030642"/>
    </source>
</evidence>
<evidence type="ECO:0000256" key="13">
    <source>
        <dbReference type="ARBA" id="ARBA00042775"/>
    </source>
</evidence>
<dbReference type="GO" id="GO:0003755">
    <property type="term" value="F:peptidyl-prolyl cis-trans isomerase activity"/>
    <property type="evidence" value="ECO:0007669"/>
    <property type="project" value="UniProtKB-KW"/>
</dbReference>
<dbReference type="PANTHER" id="PTHR47529">
    <property type="entry name" value="PEPTIDYL-PROLYL CIS-TRANS ISOMERASE D"/>
    <property type="match status" value="1"/>
</dbReference>
<evidence type="ECO:0000313" key="17">
    <source>
        <dbReference type="Proteomes" id="UP000253727"/>
    </source>
</evidence>
<comment type="caution">
    <text evidence="16">The sequence shown here is derived from an EMBL/GenBank/DDBJ whole genome shotgun (WGS) entry which is preliminary data.</text>
</comment>
<keyword evidence="14 16" id="KW-0413">Isomerase</keyword>
<keyword evidence="17" id="KW-1185">Reference proteome</keyword>
<evidence type="ECO:0000259" key="15">
    <source>
        <dbReference type="PROSITE" id="PS50198"/>
    </source>
</evidence>
<keyword evidence="5" id="KW-0812">Transmembrane</keyword>
<evidence type="ECO:0000256" key="2">
    <source>
        <dbReference type="ARBA" id="ARBA00018370"/>
    </source>
</evidence>
<evidence type="ECO:0000256" key="12">
    <source>
        <dbReference type="ARBA" id="ARBA00040743"/>
    </source>
</evidence>
<dbReference type="InterPro" id="IPR000297">
    <property type="entry name" value="PPIase_PpiC"/>
</dbReference>
<evidence type="ECO:0000256" key="7">
    <source>
        <dbReference type="ARBA" id="ARBA00023136"/>
    </source>
</evidence>
<keyword evidence="4" id="KW-0997">Cell inner membrane</keyword>
<keyword evidence="8" id="KW-0143">Chaperone</keyword>
<evidence type="ECO:0000256" key="1">
    <source>
        <dbReference type="ARBA" id="ARBA00004382"/>
    </source>
</evidence>
<dbReference type="Gene3D" id="1.10.4030.10">
    <property type="entry name" value="Porin chaperone SurA, peptide-binding domain"/>
    <property type="match status" value="1"/>
</dbReference>
<keyword evidence="3" id="KW-1003">Cell membrane</keyword>
<organism evidence="16 17">
    <name type="scientific">Alteripontixanthobacter maritimus</name>
    <dbReference type="NCBI Taxonomy" id="2161824"/>
    <lineage>
        <taxon>Bacteria</taxon>
        <taxon>Pseudomonadati</taxon>
        <taxon>Pseudomonadota</taxon>
        <taxon>Alphaproteobacteria</taxon>
        <taxon>Sphingomonadales</taxon>
        <taxon>Erythrobacteraceae</taxon>
        <taxon>Alteripontixanthobacter</taxon>
    </lineage>
</organism>
<dbReference type="InterPro" id="IPR046357">
    <property type="entry name" value="PPIase_dom_sf"/>
</dbReference>
<accession>A0A369Q9Z0</accession>
<dbReference type="OrthoDB" id="9768393at2"/>
<dbReference type="PANTHER" id="PTHR47529:SF1">
    <property type="entry name" value="PERIPLASMIC CHAPERONE PPID"/>
    <property type="match status" value="1"/>
</dbReference>
<evidence type="ECO:0000313" key="16">
    <source>
        <dbReference type="EMBL" id="RDC60016.1"/>
    </source>
</evidence>
<dbReference type="RefSeq" id="WP_115366261.1">
    <property type="nucleotide sequence ID" value="NZ_QBKA01000002.1"/>
</dbReference>
<evidence type="ECO:0000256" key="5">
    <source>
        <dbReference type="ARBA" id="ARBA00022692"/>
    </source>
</evidence>
<comment type="subcellular location">
    <subcellularLocation>
        <location evidence="1">Cell inner membrane</location>
        <topology evidence="1">Single-pass type II membrane protein</topology>
        <orientation evidence="1">Periplasmic side</orientation>
    </subcellularLocation>
</comment>
<keyword evidence="6" id="KW-1133">Transmembrane helix</keyword>
<dbReference type="AlphaFoldDB" id="A0A369Q9Z0"/>
<evidence type="ECO:0000256" key="14">
    <source>
        <dbReference type="PROSITE-ProRule" id="PRU00278"/>
    </source>
</evidence>
<protein>
    <recommendedName>
        <fullName evidence="2">Parvulin-like PPIase</fullName>
    </recommendedName>
    <alternativeName>
        <fullName evidence="9">Peptidyl-prolyl cis-trans isomerase plp</fullName>
    </alternativeName>
    <alternativeName>
        <fullName evidence="12">Periplasmic chaperone PpiD</fullName>
    </alternativeName>
    <alternativeName>
        <fullName evidence="13">Periplasmic folding chaperone</fullName>
    </alternativeName>
    <alternativeName>
        <fullName evidence="10">Rotamase plp</fullName>
    </alternativeName>
</protein>
<dbReference type="Pfam" id="PF13624">
    <property type="entry name" value="SurA_N_3"/>
    <property type="match status" value="1"/>
</dbReference>
<dbReference type="InterPro" id="IPR027304">
    <property type="entry name" value="Trigger_fact/SurA_dom_sf"/>
</dbReference>
<sequence length="645" mass="69075">MIQTFRRFFTSKIGIVVSLAFLALIALAFASMDVSSNASFGGLSSGDTVAVVGDNEIKARDLTQAANSGLDQQRQQDPTASMASFVERGAFDDVLMGLIDRNALRSFGERYGLRSGKNLINSEILQIPAFRGADGEFDENAYQQILSQQGVTDAMLRDDLAQGLFARQLLQPAGLGASLPETLIRRIAAFSSERRVGGFAVIPSAAFAPEGKPDAATLRAFYEDNRADFIRPERRTLRYATFNADALGDAINPTDAEIAARYRENASEYAASENRSVTQLIVPTEAAAKSIAQRVRGGTSLAAAAREAGLGTTSIGPADRKTFASQTSAAVTQAIFDTGEGRVAPPARSGLGWHVALVTDVESVAGRTLAQARSEIAGELREEKRRRLLNETAGDLEQRLSDGEALSDVAKDLGIKVQITRPLIATGQIYGSAGEFGPDVIAPALQSAFEMDESEPQLAEVERGETFLLYEVTRIEQSAAAPIKDIEEELTLAWRISEGSKKARAAADRIMKRVAGGQSLAAAVNAEKATLPAPRPVNMTRQQLAAAQPQGVEPQMALLFSMAEGTTKKLAAPRNIGWFVVNLDEIETGTVADDSPLLEQARQQIGTLAAQEYSEQLINAIRSAEGVERNEEAIAEVRASLLGNN</sequence>
<evidence type="ECO:0000256" key="8">
    <source>
        <dbReference type="ARBA" id="ARBA00023186"/>
    </source>
</evidence>
<proteinExistence type="inferred from homology"/>
<keyword evidence="14" id="KW-0697">Rotamase</keyword>
<keyword evidence="7" id="KW-0472">Membrane</keyword>